<name>A0ABW9QTM7_9ACTN</name>
<proteinExistence type="predicted"/>
<dbReference type="EMBL" id="WJHE01000524">
    <property type="protein sequence ID" value="MST33209.1"/>
    <property type="molecule type" value="Genomic_DNA"/>
</dbReference>
<organism evidence="1 2">
    <name type="scientific">Acidiferrimicrobium australe</name>
    <dbReference type="NCBI Taxonomy" id="2664430"/>
    <lineage>
        <taxon>Bacteria</taxon>
        <taxon>Bacillati</taxon>
        <taxon>Actinomycetota</taxon>
        <taxon>Acidimicrobiia</taxon>
        <taxon>Acidimicrobiales</taxon>
        <taxon>Acidimicrobiaceae</taxon>
        <taxon>Acidiferrimicrobium</taxon>
    </lineage>
</organism>
<dbReference type="Gene3D" id="1.20.120.450">
    <property type="entry name" value="dinb family like domain"/>
    <property type="match status" value="1"/>
</dbReference>
<dbReference type="InterPro" id="IPR034660">
    <property type="entry name" value="DinB/YfiT-like"/>
</dbReference>
<dbReference type="Proteomes" id="UP000437736">
    <property type="component" value="Unassembled WGS sequence"/>
</dbReference>
<dbReference type="InterPro" id="IPR007061">
    <property type="entry name" value="MST-like"/>
</dbReference>
<dbReference type="Pfam" id="PF04978">
    <property type="entry name" value="MST"/>
    <property type="match status" value="1"/>
</dbReference>
<sequence>VAWPRARHATRRHRPDRRGRRGLAWKCSDLSAGDLRRRAVPTSNLSLLGLVRHLAEVERQWWTHAAGTPQPYRWCSADRPDADFDDVARADVDEAFAAWAEECERGRQVLAASDLDGTFGRTHYTFSVRWLAMHLVEEYARHNGHADLLREAIDGQVGE</sequence>
<reference evidence="1 2" key="1">
    <citation type="submission" date="2019-11" db="EMBL/GenBank/DDBJ databases">
        <title>Acidiferrimicrobium australis gen. nov., sp. nov., an acidophilic and obligately heterotrophic, member of the Actinobacteria that catalyses dissimilatory oxido- reduction of iron isolated from metal-rich acidic water in Chile.</title>
        <authorList>
            <person name="Gonzalez D."/>
            <person name="Huber K."/>
            <person name="Hedrich S."/>
            <person name="Rojas-Villalobos C."/>
            <person name="Quatrini R."/>
            <person name="Dinamarca M.A."/>
            <person name="Schwarz A."/>
            <person name="Canales C."/>
            <person name="Nancucheo I."/>
        </authorList>
    </citation>
    <scope>NUCLEOTIDE SEQUENCE [LARGE SCALE GENOMIC DNA]</scope>
    <source>
        <strain evidence="1 2">USS-CCA1</strain>
    </source>
</reference>
<dbReference type="SUPFAM" id="SSF109854">
    <property type="entry name" value="DinB/YfiT-like putative metalloenzymes"/>
    <property type="match status" value="1"/>
</dbReference>
<comment type="caution">
    <text evidence="1">The sequence shown here is derived from an EMBL/GenBank/DDBJ whole genome shotgun (WGS) entry which is preliminary data.</text>
</comment>
<accession>A0ABW9QTM7</accession>
<evidence type="ECO:0000313" key="2">
    <source>
        <dbReference type="Proteomes" id="UP000437736"/>
    </source>
</evidence>
<keyword evidence="2" id="KW-1185">Reference proteome</keyword>
<evidence type="ECO:0000313" key="1">
    <source>
        <dbReference type="EMBL" id="MST33209.1"/>
    </source>
</evidence>
<feature type="non-terminal residue" evidence="1">
    <location>
        <position position="1"/>
    </location>
</feature>
<protein>
    <submittedName>
        <fullName evidence="1">DUF664 domain-containing protein</fullName>
    </submittedName>
</protein>
<gene>
    <name evidence="1" type="ORF">GHK86_10815</name>
</gene>